<evidence type="ECO:0000313" key="4">
    <source>
        <dbReference type="Proteomes" id="UP000183567"/>
    </source>
</evidence>
<accession>A0A1J8QCQ6</accession>
<gene>
    <name evidence="3" type="ORF">AZE42_04223</name>
</gene>
<evidence type="ECO:0000256" key="1">
    <source>
        <dbReference type="SAM" id="MobiDB-lite"/>
    </source>
</evidence>
<dbReference type="OrthoDB" id="3354175at2759"/>
<sequence length="343" mass="38011">MSGMPLDTAAIMSTVLEEFFRLFNTHVCGYDVDIDPQKSHPGGQPPNRYGGYPTIVTEYCDIIRIEDGLVKYRDTFQGGPPAFFADVAQVTFVTKNAIYIMQTLLGDGVVASSIFACWLETLWLIGMSFEKIYRCYVVWQSMLIIILPSILWCSSGVTGFTAVYSISQATSNAGNVFAPATGQWITAFFASTLSTNLLSSGLLAYRIWMIECSIFTSRTRSGSTMPVLRVIVDAALLYSVTLLPALVCFICSNNGQFVMIDMIIPIISIAFYMVLIRIAIRRPQSHPFRGGATSDTERGNRQHAMKPLQVHISQFTQNDVNDGTSPYAERPSTYKQEPDAISE</sequence>
<dbReference type="AlphaFoldDB" id="A0A1J8QCQ6"/>
<evidence type="ECO:0000256" key="2">
    <source>
        <dbReference type="SAM" id="Phobius"/>
    </source>
</evidence>
<keyword evidence="4" id="KW-1185">Reference proteome</keyword>
<dbReference type="Proteomes" id="UP000183567">
    <property type="component" value="Unassembled WGS sequence"/>
</dbReference>
<feature type="transmembrane region" description="Helical" evidence="2">
    <location>
        <begin position="184"/>
        <end position="205"/>
    </location>
</feature>
<dbReference type="STRING" id="180088.A0A1J8QCQ6"/>
<protein>
    <submittedName>
        <fullName evidence="3">Uncharacterized protein</fullName>
    </submittedName>
</protein>
<keyword evidence="2" id="KW-0472">Membrane</keyword>
<feature type="transmembrane region" description="Helical" evidence="2">
    <location>
        <begin position="141"/>
        <end position="164"/>
    </location>
</feature>
<keyword evidence="2" id="KW-0812">Transmembrane</keyword>
<dbReference type="EMBL" id="LVVM01001037">
    <property type="protein sequence ID" value="OJA19438.1"/>
    <property type="molecule type" value="Genomic_DNA"/>
</dbReference>
<organism evidence="3 4">
    <name type="scientific">Rhizopogon vesiculosus</name>
    <dbReference type="NCBI Taxonomy" id="180088"/>
    <lineage>
        <taxon>Eukaryota</taxon>
        <taxon>Fungi</taxon>
        <taxon>Dikarya</taxon>
        <taxon>Basidiomycota</taxon>
        <taxon>Agaricomycotina</taxon>
        <taxon>Agaricomycetes</taxon>
        <taxon>Agaricomycetidae</taxon>
        <taxon>Boletales</taxon>
        <taxon>Suillineae</taxon>
        <taxon>Rhizopogonaceae</taxon>
        <taxon>Rhizopogon</taxon>
    </lineage>
</organism>
<comment type="caution">
    <text evidence="3">The sequence shown here is derived from an EMBL/GenBank/DDBJ whole genome shotgun (WGS) entry which is preliminary data.</text>
</comment>
<proteinExistence type="predicted"/>
<feature type="transmembrane region" description="Helical" evidence="2">
    <location>
        <begin position="262"/>
        <end position="280"/>
    </location>
</feature>
<feature type="region of interest" description="Disordered" evidence="1">
    <location>
        <begin position="318"/>
        <end position="343"/>
    </location>
</feature>
<feature type="transmembrane region" description="Helical" evidence="2">
    <location>
        <begin position="226"/>
        <end position="250"/>
    </location>
</feature>
<evidence type="ECO:0000313" key="3">
    <source>
        <dbReference type="EMBL" id="OJA19438.1"/>
    </source>
</evidence>
<name>A0A1J8QCQ6_9AGAM</name>
<keyword evidence="2" id="KW-1133">Transmembrane helix</keyword>
<reference evidence="3 4" key="1">
    <citation type="submission" date="2016-03" db="EMBL/GenBank/DDBJ databases">
        <title>Comparative genomics of the ectomycorrhizal sister species Rhizopogon vinicolor and Rhizopogon vesiculosus (Basidiomycota: Boletales) reveals a divergence of the mating type B locus.</title>
        <authorList>
            <person name="Mujic A.B."/>
            <person name="Kuo A."/>
            <person name="Tritt A."/>
            <person name="Lipzen A."/>
            <person name="Chen C."/>
            <person name="Johnson J."/>
            <person name="Sharma A."/>
            <person name="Barry K."/>
            <person name="Grigoriev I.V."/>
            <person name="Spatafora J.W."/>
        </authorList>
    </citation>
    <scope>NUCLEOTIDE SEQUENCE [LARGE SCALE GENOMIC DNA]</scope>
    <source>
        <strain evidence="3 4">AM-OR11-056</strain>
    </source>
</reference>